<dbReference type="RefSeq" id="XP_016438801.1">
    <property type="nucleotide sequence ID" value="XM_016583315.2"/>
</dbReference>
<dbReference type="OrthoDB" id="773121at2759"/>
<dbReference type="Pfam" id="PF00847">
    <property type="entry name" value="AP2"/>
    <property type="match status" value="1"/>
</dbReference>
<evidence type="ECO:0000313" key="10">
    <source>
        <dbReference type="RefSeq" id="XP_016438801.1"/>
    </source>
</evidence>
<keyword evidence="9" id="KW-1185">Reference proteome</keyword>
<dbReference type="SUPFAM" id="SSF54171">
    <property type="entry name" value="DNA-binding domain"/>
    <property type="match status" value="1"/>
</dbReference>
<comment type="similarity">
    <text evidence="7">Belongs to the AP2/ERF transcription factor family. ERF subfamily.</text>
</comment>
<dbReference type="PaxDb" id="4097-A0A1S3XFN8"/>
<dbReference type="PANTHER" id="PTHR31194">
    <property type="entry name" value="SHN SHINE , DNA BINDING / TRANSCRIPTION FACTOR"/>
    <property type="match status" value="1"/>
</dbReference>
<dbReference type="STRING" id="4097.A0A1S3XFN8"/>
<organism evidence="9 10">
    <name type="scientific">Nicotiana tabacum</name>
    <name type="common">Common tobacco</name>
    <dbReference type="NCBI Taxonomy" id="4097"/>
    <lineage>
        <taxon>Eukaryota</taxon>
        <taxon>Viridiplantae</taxon>
        <taxon>Streptophyta</taxon>
        <taxon>Embryophyta</taxon>
        <taxon>Tracheophyta</taxon>
        <taxon>Spermatophyta</taxon>
        <taxon>Magnoliopsida</taxon>
        <taxon>eudicotyledons</taxon>
        <taxon>Gunneridae</taxon>
        <taxon>Pentapetalae</taxon>
        <taxon>asterids</taxon>
        <taxon>lamiids</taxon>
        <taxon>Solanales</taxon>
        <taxon>Solanaceae</taxon>
        <taxon>Nicotianoideae</taxon>
        <taxon>Nicotianeae</taxon>
        <taxon>Nicotiana</taxon>
    </lineage>
</organism>
<proteinExistence type="inferred from homology"/>
<sequence length="365" mass="40675">MVKEADGAATQSGAQRARNRYVGVRQRPSGRWVAEIKDTIQKIRVWLGTFDTAEEAARAYDEAACLLRGANTRTNFWPCSLSNSSSTSALPPKITNILLTRLKERNNSLTAADVADSSKSCSVPEIGRQQQNHQEKFGENVSDFSDSLYADYLNCPDDHIVTDSNTIANVSATTTDFSSWADFIQPVNNFQSSNGEIIEVGDKEEEIGEASNTDVLEDIESNIDFQFLDEIGSCYYSPFEIAEELSSEKMEHGMVYGEETSVVSEAMRRMNYERTFSASLYAFNGITECLKLKMKSGGVTQWETSEQLSTLRNACKKNQESEECNVEMTEKKDEEAVAFSSMESAYESELSLWSSIDLPPICFVT</sequence>
<evidence type="ECO:0000256" key="7">
    <source>
        <dbReference type="ARBA" id="ARBA00024343"/>
    </source>
</evidence>
<evidence type="ECO:0000256" key="6">
    <source>
        <dbReference type="ARBA" id="ARBA00023242"/>
    </source>
</evidence>
<dbReference type="PROSITE" id="PS51032">
    <property type="entry name" value="AP2_ERF"/>
    <property type="match status" value="1"/>
</dbReference>
<dbReference type="Proteomes" id="UP000790787">
    <property type="component" value="Chromosome 3"/>
</dbReference>
<gene>
    <name evidence="10" type="primary">LOC107764712</name>
</gene>
<keyword evidence="3" id="KW-0805">Transcription regulation</keyword>
<dbReference type="InterPro" id="IPR016177">
    <property type="entry name" value="DNA-bd_dom_sf"/>
</dbReference>
<dbReference type="InterPro" id="IPR036955">
    <property type="entry name" value="AP2/ERF_dom_sf"/>
</dbReference>
<dbReference type="KEGG" id="nta:107764712"/>
<dbReference type="PANTHER" id="PTHR31194:SF197">
    <property type="entry name" value="OS12G0582900 PROTEIN"/>
    <property type="match status" value="1"/>
</dbReference>
<comment type="subcellular location">
    <subcellularLocation>
        <location evidence="1">Nucleus</location>
    </subcellularLocation>
</comment>
<keyword evidence="6" id="KW-0539">Nucleus</keyword>
<protein>
    <submittedName>
        <fullName evidence="10">Ethylene-responsive transcription factor ERF013-like</fullName>
    </submittedName>
    <submittedName>
        <fullName evidence="10">Uncharacterized protein LOC107764712</fullName>
    </submittedName>
</protein>
<dbReference type="PRINTS" id="PR00367">
    <property type="entry name" value="ETHRSPELEMNT"/>
</dbReference>
<keyword evidence="2" id="KW-0611">Plant defense</keyword>
<dbReference type="GO" id="GO:0000976">
    <property type="term" value="F:transcription cis-regulatory region binding"/>
    <property type="evidence" value="ECO:0000318"/>
    <property type="project" value="GO_Central"/>
</dbReference>
<dbReference type="InterPro" id="IPR001471">
    <property type="entry name" value="AP2/ERF_dom"/>
</dbReference>
<name>A0A1S3XFN8_TOBAC</name>
<dbReference type="GO" id="GO:0005634">
    <property type="term" value="C:nucleus"/>
    <property type="evidence" value="ECO:0000318"/>
    <property type="project" value="GO_Central"/>
</dbReference>
<dbReference type="GeneID" id="107764712"/>
<dbReference type="OMA" id="QNACKRN"/>
<reference evidence="10" key="2">
    <citation type="submission" date="2025-08" db="UniProtKB">
        <authorList>
            <consortium name="RefSeq"/>
        </authorList>
    </citation>
    <scope>IDENTIFICATION</scope>
    <source>
        <tissue evidence="10">Leaf</tissue>
    </source>
</reference>
<evidence type="ECO:0000256" key="2">
    <source>
        <dbReference type="ARBA" id="ARBA00022821"/>
    </source>
</evidence>
<reference evidence="9" key="1">
    <citation type="journal article" date="2014" name="Nat. Commun.">
        <title>The tobacco genome sequence and its comparison with those of tomato and potato.</title>
        <authorList>
            <person name="Sierro N."/>
            <person name="Battey J.N."/>
            <person name="Ouadi S."/>
            <person name="Bakaher N."/>
            <person name="Bovet L."/>
            <person name="Willig A."/>
            <person name="Goepfert S."/>
            <person name="Peitsch M.C."/>
            <person name="Ivanov N.V."/>
        </authorList>
    </citation>
    <scope>NUCLEOTIDE SEQUENCE [LARGE SCALE GENOMIC DNA]</scope>
</reference>
<evidence type="ECO:0000313" key="9">
    <source>
        <dbReference type="Proteomes" id="UP000790787"/>
    </source>
</evidence>
<evidence type="ECO:0000259" key="8">
    <source>
        <dbReference type="PROSITE" id="PS51032"/>
    </source>
</evidence>
<keyword evidence="4" id="KW-0238">DNA-binding</keyword>
<dbReference type="AlphaFoldDB" id="A0A1S3XFN8"/>
<dbReference type="InterPro" id="IPR050913">
    <property type="entry name" value="AP2/ERF_ERF"/>
</dbReference>
<keyword evidence="5" id="KW-0804">Transcription</keyword>
<evidence type="ECO:0000256" key="4">
    <source>
        <dbReference type="ARBA" id="ARBA00023125"/>
    </source>
</evidence>
<dbReference type="SMR" id="A0A1S3XFN8"/>
<feature type="domain" description="AP2/ERF" evidence="8">
    <location>
        <begin position="20"/>
        <end position="77"/>
    </location>
</feature>
<accession>A0A1S3XFN8</accession>
<dbReference type="RefSeq" id="XP_016438801.1">
    <property type="nucleotide sequence ID" value="XM_016583315.1"/>
</dbReference>
<evidence type="ECO:0000256" key="5">
    <source>
        <dbReference type="ARBA" id="ARBA00023163"/>
    </source>
</evidence>
<dbReference type="CDD" id="cd00018">
    <property type="entry name" value="AP2"/>
    <property type="match status" value="1"/>
</dbReference>
<evidence type="ECO:0000256" key="3">
    <source>
        <dbReference type="ARBA" id="ARBA00023015"/>
    </source>
</evidence>
<dbReference type="Gene3D" id="3.30.730.10">
    <property type="entry name" value="AP2/ERF domain"/>
    <property type="match status" value="1"/>
</dbReference>
<evidence type="ECO:0000256" key="1">
    <source>
        <dbReference type="ARBA" id="ARBA00004123"/>
    </source>
</evidence>
<dbReference type="GO" id="GO:0006952">
    <property type="term" value="P:defense response"/>
    <property type="evidence" value="ECO:0007669"/>
    <property type="project" value="UniProtKB-KW"/>
</dbReference>
<dbReference type="FunFam" id="3.30.730.10:FF:000005">
    <property type="entry name" value="ethylene-responsive transcription factor RAP2-11"/>
    <property type="match status" value="1"/>
</dbReference>
<dbReference type="GO" id="GO:0003700">
    <property type="term" value="F:DNA-binding transcription factor activity"/>
    <property type="evidence" value="ECO:0000318"/>
    <property type="project" value="GO_Central"/>
</dbReference>
<dbReference type="SMART" id="SM00380">
    <property type="entry name" value="AP2"/>
    <property type="match status" value="1"/>
</dbReference>